<evidence type="ECO:0000256" key="3">
    <source>
        <dbReference type="ARBA" id="ARBA00023163"/>
    </source>
</evidence>
<dbReference type="PROSITE" id="PS50977">
    <property type="entry name" value="HTH_TETR_2"/>
    <property type="match status" value="1"/>
</dbReference>
<dbReference type="Pfam" id="PF16925">
    <property type="entry name" value="TetR_C_13"/>
    <property type="match status" value="1"/>
</dbReference>
<dbReference type="RefSeq" id="WP_084089907.1">
    <property type="nucleotide sequence ID" value="NZ_FWXD01000006.1"/>
</dbReference>
<dbReference type="SUPFAM" id="SSF48498">
    <property type="entry name" value="Tetracyclin repressor-like, C-terminal domain"/>
    <property type="match status" value="1"/>
</dbReference>
<organism evidence="6 7">
    <name type="scientific">Andreprevotia lacus DSM 23236</name>
    <dbReference type="NCBI Taxonomy" id="1121001"/>
    <lineage>
        <taxon>Bacteria</taxon>
        <taxon>Pseudomonadati</taxon>
        <taxon>Pseudomonadota</taxon>
        <taxon>Betaproteobacteria</taxon>
        <taxon>Neisseriales</taxon>
        <taxon>Chitinibacteraceae</taxon>
        <taxon>Andreprevotia</taxon>
    </lineage>
</organism>
<dbReference type="AlphaFoldDB" id="A0A1W1XDN9"/>
<evidence type="ECO:0000256" key="2">
    <source>
        <dbReference type="ARBA" id="ARBA00023125"/>
    </source>
</evidence>
<gene>
    <name evidence="6" type="ORF">SAMN02745857_01236</name>
</gene>
<accession>A0A1W1XDN9</accession>
<dbReference type="Pfam" id="PF00440">
    <property type="entry name" value="TetR_N"/>
    <property type="match status" value="1"/>
</dbReference>
<name>A0A1W1XDN9_9NEIS</name>
<dbReference type="PANTHER" id="PTHR47506">
    <property type="entry name" value="TRANSCRIPTIONAL REGULATORY PROTEIN"/>
    <property type="match status" value="1"/>
</dbReference>
<evidence type="ECO:0000259" key="5">
    <source>
        <dbReference type="PROSITE" id="PS50977"/>
    </source>
</evidence>
<dbReference type="InterPro" id="IPR011075">
    <property type="entry name" value="TetR_C"/>
</dbReference>
<sequence>MNDTSSKPRAPRIVVSASEASARILDAAESLFYREGARSVGVDAVVKEAGINKMSLYRQFSSKDELLRQYLLRRDEKFWAYFNASINKHPADAAAALRQFFIDLAARACQPDYRGCPFVNIAAEFADPAHFAREMVAHNKRDLLARLTALSVAAGAADPHALACGLALLIEGAYTASQTFGNASPVIAALPQVAGTMITQALVT</sequence>
<protein>
    <submittedName>
        <fullName evidence="6">Transcriptional regulator, TetR family</fullName>
    </submittedName>
</protein>
<keyword evidence="3" id="KW-0804">Transcription</keyword>
<dbReference type="PRINTS" id="PR00455">
    <property type="entry name" value="HTHTETR"/>
</dbReference>
<evidence type="ECO:0000313" key="7">
    <source>
        <dbReference type="Proteomes" id="UP000192761"/>
    </source>
</evidence>
<feature type="DNA-binding region" description="H-T-H motif" evidence="4">
    <location>
        <begin position="41"/>
        <end position="60"/>
    </location>
</feature>
<dbReference type="PANTHER" id="PTHR47506:SF1">
    <property type="entry name" value="HTH-TYPE TRANSCRIPTIONAL REGULATOR YJDC"/>
    <property type="match status" value="1"/>
</dbReference>
<dbReference type="OrthoDB" id="116240at2"/>
<dbReference type="SUPFAM" id="SSF46689">
    <property type="entry name" value="Homeodomain-like"/>
    <property type="match status" value="1"/>
</dbReference>
<dbReference type="GO" id="GO:0003677">
    <property type="term" value="F:DNA binding"/>
    <property type="evidence" value="ECO:0007669"/>
    <property type="project" value="UniProtKB-UniRule"/>
</dbReference>
<keyword evidence="1" id="KW-0805">Transcription regulation</keyword>
<proteinExistence type="predicted"/>
<evidence type="ECO:0000256" key="1">
    <source>
        <dbReference type="ARBA" id="ARBA00023015"/>
    </source>
</evidence>
<keyword evidence="2 4" id="KW-0238">DNA-binding</keyword>
<evidence type="ECO:0000256" key="4">
    <source>
        <dbReference type="PROSITE-ProRule" id="PRU00335"/>
    </source>
</evidence>
<dbReference type="Proteomes" id="UP000192761">
    <property type="component" value="Unassembled WGS sequence"/>
</dbReference>
<dbReference type="InterPro" id="IPR009057">
    <property type="entry name" value="Homeodomain-like_sf"/>
</dbReference>
<dbReference type="STRING" id="1121001.SAMN02745857_01236"/>
<feature type="domain" description="HTH tetR-type" evidence="5">
    <location>
        <begin position="18"/>
        <end position="78"/>
    </location>
</feature>
<evidence type="ECO:0000313" key="6">
    <source>
        <dbReference type="EMBL" id="SMC21768.1"/>
    </source>
</evidence>
<dbReference type="InterPro" id="IPR001647">
    <property type="entry name" value="HTH_TetR"/>
</dbReference>
<dbReference type="Gene3D" id="1.10.357.10">
    <property type="entry name" value="Tetracycline Repressor, domain 2"/>
    <property type="match status" value="1"/>
</dbReference>
<keyword evidence="7" id="KW-1185">Reference proteome</keyword>
<reference evidence="6 7" key="1">
    <citation type="submission" date="2017-04" db="EMBL/GenBank/DDBJ databases">
        <authorList>
            <person name="Afonso C.L."/>
            <person name="Miller P.J."/>
            <person name="Scott M.A."/>
            <person name="Spackman E."/>
            <person name="Goraichik I."/>
            <person name="Dimitrov K.M."/>
            <person name="Suarez D.L."/>
            <person name="Swayne D.E."/>
        </authorList>
    </citation>
    <scope>NUCLEOTIDE SEQUENCE [LARGE SCALE GENOMIC DNA]</scope>
    <source>
        <strain evidence="6 7">DSM 23236</strain>
    </source>
</reference>
<dbReference type="InterPro" id="IPR036271">
    <property type="entry name" value="Tet_transcr_reg_TetR-rel_C_sf"/>
</dbReference>
<dbReference type="EMBL" id="FWXD01000006">
    <property type="protein sequence ID" value="SMC21768.1"/>
    <property type="molecule type" value="Genomic_DNA"/>
</dbReference>